<accession>A0A7X1G1Y9</accession>
<protein>
    <submittedName>
        <fullName evidence="1">Uncharacterized protein</fullName>
    </submittedName>
</protein>
<sequence>MNKVYVGEFEVLFSGMVAVPANENVVKICLSDLTFLFEFISDKKAKDRIETEASNASLKFKLYNYEELSGQGVLGDGFANVATFNNRKVGVAFMCYTNVNSSRMFHYTFAYLEPER</sequence>
<dbReference type="AlphaFoldDB" id="A0A7X1G1Y9"/>
<dbReference type="Pfam" id="PF21732">
    <property type="entry name" value="DUF6864"/>
    <property type="match status" value="1"/>
</dbReference>
<comment type="caution">
    <text evidence="1">The sequence shown here is derived from an EMBL/GenBank/DDBJ whole genome shotgun (WGS) entry which is preliminary data.</text>
</comment>
<dbReference type="Proteomes" id="UP000546173">
    <property type="component" value="Unassembled WGS sequence"/>
</dbReference>
<keyword evidence="2" id="KW-1185">Reference proteome</keyword>
<name>A0A7X1G1Y9_9PSED</name>
<dbReference type="InterPro" id="IPR049197">
    <property type="entry name" value="DUF6864"/>
</dbReference>
<organism evidence="1 2">
    <name type="scientific">Pseudomonas baltica</name>
    <dbReference type="NCBI Taxonomy" id="2762576"/>
    <lineage>
        <taxon>Bacteria</taxon>
        <taxon>Pseudomonadati</taxon>
        <taxon>Pseudomonadota</taxon>
        <taxon>Gammaproteobacteria</taxon>
        <taxon>Pseudomonadales</taxon>
        <taxon>Pseudomonadaceae</taxon>
        <taxon>Pseudomonas</taxon>
    </lineage>
</organism>
<reference evidence="1 2" key="1">
    <citation type="submission" date="2020-08" db="EMBL/GenBank/DDBJ databases">
        <title>Pseudomonas sp. nov.</title>
        <authorList>
            <person name="Gieschler S."/>
            <person name="Fiedler G."/>
            <person name="Brinks E."/>
            <person name="Boehnlein C."/>
            <person name="Franz C.M.A.P."/>
            <person name="Kabisch J."/>
        </authorList>
    </citation>
    <scope>NUCLEOTIDE SEQUENCE [LARGE SCALE GENOMIC DNA]</scope>
    <source>
        <strain evidence="1 2">MBT-2</strain>
    </source>
</reference>
<dbReference type="RefSeq" id="WP_185793070.1">
    <property type="nucleotide sequence ID" value="NZ_JACMYH010000001.1"/>
</dbReference>
<dbReference type="EMBL" id="JACMYH010000001">
    <property type="protein sequence ID" value="MBC2676878.1"/>
    <property type="molecule type" value="Genomic_DNA"/>
</dbReference>
<proteinExistence type="predicted"/>
<evidence type="ECO:0000313" key="1">
    <source>
        <dbReference type="EMBL" id="MBC2676878.1"/>
    </source>
</evidence>
<evidence type="ECO:0000313" key="2">
    <source>
        <dbReference type="Proteomes" id="UP000546173"/>
    </source>
</evidence>
<gene>
    <name evidence="1" type="ORF">H7993_00590</name>
</gene>